<evidence type="ECO:0000313" key="3">
    <source>
        <dbReference type="Proteomes" id="UP001223978"/>
    </source>
</evidence>
<evidence type="ECO:0000313" key="2">
    <source>
        <dbReference type="EMBL" id="MDI3409343.1"/>
    </source>
</evidence>
<dbReference type="EMBL" id="JASCIQ010000069">
    <property type="protein sequence ID" value="MDI3409343.1"/>
    <property type="molecule type" value="Genomic_DNA"/>
</dbReference>
<keyword evidence="1" id="KW-0812">Transmembrane</keyword>
<gene>
    <name evidence="2" type="ORF">QIS96_36670</name>
</gene>
<comment type="caution">
    <text evidence="2">The sequence shown here is derived from an EMBL/GenBank/DDBJ whole genome shotgun (WGS) entry which is preliminary data.</text>
</comment>
<feature type="transmembrane region" description="Helical" evidence="1">
    <location>
        <begin position="32"/>
        <end position="52"/>
    </location>
</feature>
<keyword evidence="3" id="KW-1185">Reference proteome</keyword>
<protein>
    <submittedName>
        <fullName evidence="2">Uncharacterized protein</fullName>
    </submittedName>
</protein>
<dbReference type="Proteomes" id="UP001223978">
    <property type="component" value="Unassembled WGS sequence"/>
</dbReference>
<name>A0ABT6SPI3_9ACTN</name>
<evidence type="ECO:0000256" key="1">
    <source>
        <dbReference type="SAM" id="Phobius"/>
    </source>
</evidence>
<keyword evidence="1" id="KW-1133">Transmembrane helix</keyword>
<reference evidence="2 3" key="1">
    <citation type="submission" date="2023-05" db="EMBL/GenBank/DDBJ databases">
        <title>Draft genome sequence of Streptomyces sp. B-S-A6 isolated from a cave soil in Thailand.</title>
        <authorList>
            <person name="Chamroensaksri N."/>
            <person name="Muangham S."/>
        </authorList>
    </citation>
    <scope>NUCLEOTIDE SEQUENCE [LARGE SCALE GENOMIC DNA]</scope>
    <source>
        <strain evidence="2 3">B-S-A6</strain>
    </source>
</reference>
<accession>A0ABT6SPI3</accession>
<organism evidence="2 3">
    <name type="scientific">Streptomyces cavernicola</name>
    <dbReference type="NCBI Taxonomy" id="3043613"/>
    <lineage>
        <taxon>Bacteria</taxon>
        <taxon>Bacillati</taxon>
        <taxon>Actinomycetota</taxon>
        <taxon>Actinomycetes</taxon>
        <taxon>Kitasatosporales</taxon>
        <taxon>Streptomycetaceae</taxon>
        <taxon>Streptomyces</taxon>
    </lineage>
</organism>
<sequence>MNATEDPHEQPQLAAATPAEEAPAAVNAVKGVAIGCAAMVAVPLVIFLVYVITFMAQRSAPEDYPTVRPEQAAERIADRAQEMYEVAGFERRLPEGEEDGRFGSEPVNTLEADFCYPDGLESMADEAEDGAYSLHHEWSVPDVRKDRALATLRRLREHLKNEGWTITEYGHNKLDDDWELAAEKGEDQGVSFTWYPEVEHFSGRTGSACAYDPDWTESEDALPGSYLTARPLHPAA</sequence>
<dbReference type="RefSeq" id="WP_282547211.1">
    <property type="nucleotide sequence ID" value="NZ_JASCIQ010000069.1"/>
</dbReference>
<keyword evidence="1" id="KW-0472">Membrane</keyword>
<proteinExistence type="predicted"/>